<feature type="compositionally biased region" description="Polar residues" evidence="1">
    <location>
        <begin position="44"/>
        <end position="55"/>
    </location>
</feature>
<sequence length="357" mass="41153">MPTKHCRFAKCTSDNRYPEENVFFIPFVKPHIDEVPKARKKRLSTSTIDSLCSPDQKSKRGKDLNSDFFIQSQQNDAPVNKLQQKDIPVDDYLTPKFTEPPPSEKEHTNKYVALAESQTCIEVERPPTESALRIWHSQSGTNNHITIKQFKVLSLKNQLFLTLVRLRCGFLLYDLSCRFGVSMSYISKITTTWIQLMRAREIASARIHVERFIGRMKQFRIMQRIIPKTLLPIVSQIVFVIAMLISLYLYFYTFITSSGSFCGSLISKNSIAKILWTLHNLVVRAFIKFSSPEIFSTTKPFLGVQTINSQYCNSKIANLKLVVSNFSACKDTLFQYSREVHYFQKLIRLGYNQVLGT</sequence>
<keyword evidence="2" id="KW-0472">Membrane</keyword>
<protein>
    <recommendedName>
        <fullName evidence="3">Transposase Helix-turn-helix domain-containing protein</fullName>
    </recommendedName>
</protein>
<dbReference type="OrthoDB" id="7695469at2759"/>
<proteinExistence type="predicted"/>
<keyword evidence="5" id="KW-1185">Reference proteome</keyword>
<comment type="caution">
    <text evidence="4">The sequence shown here is derived from an EMBL/GenBank/DDBJ whole genome shotgun (WGS) entry which is preliminary data.</text>
</comment>
<accession>A0A8J2HFN6</accession>
<name>A0A8J2HFN6_COTCN</name>
<dbReference type="EMBL" id="CAJNRD030001120">
    <property type="protein sequence ID" value="CAG5093122.1"/>
    <property type="molecule type" value="Genomic_DNA"/>
</dbReference>
<feature type="transmembrane region" description="Helical" evidence="2">
    <location>
        <begin position="230"/>
        <end position="252"/>
    </location>
</feature>
<dbReference type="PANTHER" id="PTHR23080:SF141">
    <property type="entry name" value="TRANSPOSASE HELIX-TURN-HELIX DOMAIN-CONTAINING PROTEIN"/>
    <property type="match status" value="1"/>
</dbReference>
<gene>
    <name evidence="4" type="ORF">HICCMSTLAB_LOCUS6598</name>
</gene>
<evidence type="ECO:0000313" key="5">
    <source>
        <dbReference type="Proteomes" id="UP000786811"/>
    </source>
</evidence>
<evidence type="ECO:0000256" key="2">
    <source>
        <dbReference type="SAM" id="Phobius"/>
    </source>
</evidence>
<evidence type="ECO:0000256" key="1">
    <source>
        <dbReference type="SAM" id="MobiDB-lite"/>
    </source>
</evidence>
<keyword evidence="2" id="KW-0812">Transmembrane</keyword>
<dbReference type="AlphaFoldDB" id="A0A8J2HFN6"/>
<keyword evidence="2" id="KW-1133">Transmembrane helix</keyword>
<dbReference type="Pfam" id="PF13613">
    <property type="entry name" value="HTH_Tnp_4"/>
    <property type="match status" value="1"/>
</dbReference>
<feature type="domain" description="Transposase Helix-turn-helix" evidence="3">
    <location>
        <begin position="153"/>
        <end position="200"/>
    </location>
</feature>
<dbReference type="Proteomes" id="UP000786811">
    <property type="component" value="Unassembled WGS sequence"/>
</dbReference>
<dbReference type="InterPro" id="IPR027805">
    <property type="entry name" value="Transposase_HTH_dom"/>
</dbReference>
<dbReference type="PANTHER" id="PTHR23080">
    <property type="entry name" value="THAP DOMAIN PROTEIN"/>
    <property type="match status" value="1"/>
</dbReference>
<evidence type="ECO:0000313" key="4">
    <source>
        <dbReference type="EMBL" id="CAG5093122.1"/>
    </source>
</evidence>
<dbReference type="GO" id="GO:0046872">
    <property type="term" value="F:metal ion binding"/>
    <property type="evidence" value="ECO:0007669"/>
    <property type="project" value="UniProtKB-KW"/>
</dbReference>
<reference evidence="4" key="1">
    <citation type="submission" date="2021-04" db="EMBL/GenBank/DDBJ databases">
        <authorList>
            <person name="Chebbi M.A.C M."/>
        </authorList>
    </citation>
    <scope>NUCLEOTIDE SEQUENCE</scope>
</reference>
<feature type="region of interest" description="Disordered" evidence="1">
    <location>
        <begin position="39"/>
        <end position="62"/>
    </location>
</feature>
<organism evidence="4 5">
    <name type="scientific">Cotesia congregata</name>
    <name type="common">Parasitoid wasp</name>
    <name type="synonym">Apanteles congregatus</name>
    <dbReference type="NCBI Taxonomy" id="51543"/>
    <lineage>
        <taxon>Eukaryota</taxon>
        <taxon>Metazoa</taxon>
        <taxon>Ecdysozoa</taxon>
        <taxon>Arthropoda</taxon>
        <taxon>Hexapoda</taxon>
        <taxon>Insecta</taxon>
        <taxon>Pterygota</taxon>
        <taxon>Neoptera</taxon>
        <taxon>Endopterygota</taxon>
        <taxon>Hymenoptera</taxon>
        <taxon>Apocrita</taxon>
        <taxon>Ichneumonoidea</taxon>
        <taxon>Braconidae</taxon>
        <taxon>Microgastrinae</taxon>
        <taxon>Cotesia</taxon>
    </lineage>
</organism>
<evidence type="ECO:0000259" key="3">
    <source>
        <dbReference type="Pfam" id="PF13613"/>
    </source>
</evidence>